<dbReference type="EMBL" id="QGKV02000299">
    <property type="protein sequence ID" value="KAF3593025.1"/>
    <property type="molecule type" value="Genomic_DNA"/>
</dbReference>
<evidence type="ECO:0000313" key="2">
    <source>
        <dbReference type="Proteomes" id="UP000266723"/>
    </source>
</evidence>
<organism evidence="1 2">
    <name type="scientific">Brassica cretica</name>
    <name type="common">Mustard</name>
    <dbReference type="NCBI Taxonomy" id="69181"/>
    <lineage>
        <taxon>Eukaryota</taxon>
        <taxon>Viridiplantae</taxon>
        <taxon>Streptophyta</taxon>
        <taxon>Embryophyta</taxon>
        <taxon>Tracheophyta</taxon>
        <taxon>Spermatophyta</taxon>
        <taxon>Magnoliopsida</taxon>
        <taxon>eudicotyledons</taxon>
        <taxon>Gunneridae</taxon>
        <taxon>Pentapetalae</taxon>
        <taxon>rosids</taxon>
        <taxon>malvids</taxon>
        <taxon>Brassicales</taxon>
        <taxon>Brassicaceae</taxon>
        <taxon>Brassiceae</taxon>
        <taxon>Brassica</taxon>
    </lineage>
</organism>
<name>A0ABQ7E8Z2_BRACR</name>
<evidence type="ECO:0000313" key="1">
    <source>
        <dbReference type="EMBL" id="KAF3593025.1"/>
    </source>
</evidence>
<dbReference type="Gene3D" id="2.40.50.140">
    <property type="entry name" value="Nucleic acid-binding proteins"/>
    <property type="match status" value="1"/>
</dbReference>
<dbReference type="InterPro" id="IPR012340">
    <property type="entry name" value="NA-bd_OB-fold"/>
</dbReference>
<evidence type="ECO:0008006" key="3">
    <source>
        <dbReference type="Google" id="ProtNLM"/>
    </source>
</evidence>
<accession>A0ABQ7E8Z2</accession>
<comment type="caution">
    <text evidence="1">The sequence shown here is derived from an EMBL/GenBank/DDBJ whole genome shotgun (WGS) entry which is preliminary data.</text>
</comment>
<sequence>MHCFQLKSSGDRGVTCSFERAYPDLVVYSPDFSGSQALSSCIPSALGTRRLIMSSYWGRRVRTEREFHSAESGEIRSETLRSWRFSGAGPIGQRCSVVERCYVRCTIAAIDNDMGWYYISCKVCGTKLDMLHNNVHPGGTYELDVRCMLYCSKCKMLNPKLKLRY</sequence>
<keyword evidence="2" id="KW-1185">Reference proteome</keyword>
<dbReference type="Proteomes" id="UP000266723">
    <property type="component" value="Unassembled WGS sequence"/>
</dbReference>
<dbReference type="SUPFAM" id="SSF50249">
    <property type="entry name" value="Nucleic acid-binding proteins"/>
    <property type="match status" value="1"/>
</dbReference>
<reference evidence="1 2" key="1">
    <citation type="journal article" date="2020" name="BMC Genomics">
        <title>Intraspecific diversification of the crop wild relative Brassica cretica Lam. using demographic model selection.</title>
        <authorList>
            <person name="Kioukis A."/>
            <person name="Michalopoulou V.A."/>
            <person name="Briers L."/>
            <person name="Pirintsos S."/>
            <person name="Studholme D.J."/>
            <person name="Pavlidis P."/>
            <person name="Sarris P.F."/>
        </authorList>
    </citation>
    <scope>NUCLEOTIDE SEQUENCE [LARGE SCALE GENOMIC DNA]</scope>
    <source>
        <strain evidence="2">cv. PFS-1207/04</strain>
    </source>
</reference>
<proteinExistence type="predicted"/>
<protein>
    <recommendedName>
        <fullName evidence="3">FLZ-type domain-containing protein</fullName>
    </recommendedName>
</protein>
<gene>
    <name evidence="1" type="ORF">DY000_02026461</name>
</gene>